<evidence type="ECO:0000313" key="4">
    <source>
        <dbReference type="Proteomes" id="UP000429607"/>
    </source>
</evidence>
<evidence type="ECO:0000313" key="5">
    <source>
        <dbReference type="Proteomes" id="UP000434957"/>
    </source>
</evidence>
<dbReference type="OrthoDB" id="129399at2759"/>
<evidence type="ECO:0000313" key="3">
    <source>
        <dbReference type="EMBL" id="KAE9338720.1"/>
    </source>
</evidence>
<comment type="caution">
    <text evidence="1">The sequence shown here is derived from an EMBL/GenBank/DDBJ whole genome shotgun (WGS) entry which is preliminary data.</text>
</comment>
<evidence type="ECO:0000313" key="2">
    <source>
        <dbReference type="EMBL" id="KAE9031875.1"/>
    </source>
</evidence>
<dbReference type="EMBL" id="QXFT01000652">
    <property type="protein sequence ID" value="KAE9338720.1"/>
    <property type="molecule type" value="Genomic_DNA"/>
</dbReference>
<protein>
    <submittedName>
        <fullName evidence="1">Uncharacterized protein</fullName>
    </submittedName>
</protein>
<accession>A0A6A3MCQ7</accession>
<dbReference type="Proteomes" id="UP000434957">
    <property type="component" value="Unassembled WGS sequence"/>
</dbReference>
<gene>
    <name evidence="2" type="ORF">PR001_g10866</name>
    <name evidence="1" type="ORF">PR002_g10953</name>
    <name evidence="3" type="ORF">PR003_g11355</name>
</gene>
<dbReference type="EMBL" id="QXFU01000639">
    <property type="protein sequence ID" value="KAE9026284.1"/>
    <property type="molecule type" value="Genomic_DNA"/>
</dbReference>
<dbReference type="AlphaFoldDB" id="A0A6A3MCQ7"/>
<name>A0A6A3MCQ7_9STRA</name>
<evidence type="ECO:0000313" key="1">
    <source>
        <dbReference type="EMBL" id="KAE9026284.1"/>
    </source>
</evidence>
<reference evidence="4 6" key="1">
    <citation type="submission" date="2018-09" db="EMBL/GenBank/DDBJ databases">
        <title>Genomic investigation of the strawberry pathogen Phytophthora fragariae indicates pathogenicity is determined by transcriptional variation in three key races.</title>
        <authorList>
            <person name="Adams T.M."/>
            <person name="Armitage A.D."/>
            <person name="Sobczyk M.K."/>
            <person name="Bates H.J."/>
            <person name="Dunwell J.M."/>
            <person name="Nellist C.F."/>
            <person name="Harrison R.J."/>
        </authorList>
    </citation>
    <scope>NUCLEOTIDE SEQUENCE [LARGE SCALE GENOMIC DNA]</scope>
    <source>
        <strain evidence="2 4">SCRP249</strain>
        <strain evidence="1 6">SCRP324</strain>
        <strain evidence="3 5">SCRP333</strain>
    </source>
</reference>
<dbReference type="Proteomes" id="UP000429607">
    <property type="component" value="Unassembled WGS sequence"/>
</dbReference>
<dbReference type="Proteomes" id="UP000435112">
    <property type="component" value="Unassembled WGS sequence"/>
</dbReference>
<organism evidence="1 6">
    <name type="scientific">Phytophthora rubi</name>
    <dbReference type="NCBI Taxonomy" id="129364"/>
    <lineage>
        <taxon>Eukaryota</taxon>
        <taxon>Sar</taxon>
        <taxon>Stramenopiles</taxon>
        <taxon>Oomycota</taxon>
        <taxon>Peronosporomycetes</taxon>
        <taxon>Peronosporales</taxon>
        <taxon>Peronosporaceae</taxon>
        <taxon>Phytophthora</taxon>
    </lineage>
</organism>
<proteinExistence type="predicted"/>
<sequence length="792" mass="90290">MASFEALEQCWGFLAPWCGVLEHRISYLWPAYEEEVWDSPNHRLEVELPTRYDKNSGGDWVYKDYTEFMATFDKVREALALLAAVAHVDQLAWKYLLQNHCYVELGGGGEGNFPLEDIPVRFILIILEKQGQSKAYPVSLEGDLVHLCGVRQRTHTSRDYQVALEKIAALDKNLKSGKPGVDVKIPVRMWFHIDSAKEMSSESLEMIQRAEEINRLHWVKYEQSSNFHEVAAGSIRCTFVLEPLMADFNDHLITREVVEEVELMVRENVWFSQLSLWLTVDHEPRVDEPISATIFGKLLARVFDSNRRSYELANTKYHEEVDTIDQRSRPLQLGTVHLECATWLQAHDMEAMCSAMVVNQTTRKLSLRLGMNPTDTDISRQWWKWLAYALFSKRARTRSSLETLALLFVGTLSAADMEAFASILTSEHPEEELCELPRGAIDERDAILKEDAQIYTVLNDGNQPQMSSPVKVTSAMRSVRRFSDDRVSDLVNVLVPGFGRCLVQRDDLIFQEFKGQASASCGVTSLKIGFEKDDYFGDAFPTITNGLPRFLELIGSQLKCLTLDGPRDALDENLILQSCPKLEELVICEYFVDVRLTFSEYQANGEPLPSLNCHWDDIIALSADLSDENNPLAKCVRRLRVRLMNRADSWGAFPRNYDALNFDQHVHSLLQMLEANRNIEYLDVVVADVQEYAEDFKKHNRQPTNRSIKLAMESKAAFLSVLAFGKSQKSKRHKPSQTQSTASTSVDSTLPQLDQLIVSNIFVLAVTPIFRQVHFRRPGDNSAVEQHFQLHI</sequence>
<dbReference type="EMBL" id="QXFV01000652">
    <property type="protein sequence ID" value="KAE9031875.1"/>
    <property type="molecule type" value="Genomic_DNA"/>
</dbReference>
<keyword evidence="5" id="KW-1185">Reference proteome</keyword>
<evidence type="ECO:0000313" key="6">
    <source>
        <dbReference type="Proteomes" id="UP000435112"/>
    </source>
</evidence>